<accession>A0ABV8FK93</accession>
<feature type="region of interest" description="Disordered" evidence="10">
    <location>
        <begin position="259"/>
        <end position="303"/>
    </location>
</feature>
<keyword evidence="5" id="KW-0028">Amino-acid biosynthesis</keyword>
<comment type="subcellular location">
    <subcellularLocation>
        <location evidence="1">Membrane</location>
        <topology evidence="1">Multi-pass membrane protein</topology>
    </subcellularLocation>
</comment>
<sequence length="303" mass="32172">MSTPVRDAFSGVGILLQGFGMVVRRPKLFFLGAIPPLITSILFLVAFIALVVNIESIVAWMTPFADGWSDGWATTLRVATGIVLVAATVLIMVVGFTGLTLALGFPLYDKIAEEVEYELGDAPPELDDPIAASIARAVRQSLTIILITAVVTLPMFIAGFIPVVGQTIVPVISAIFGGWMLTIELVGAAFDRRGLRKLRERRWYMGRRRMLVLGFSVPAYLLLAIPFVAVVVFPAATAGGTILARRLLPASVPGNGTAVPGGPSAAAAQLPQADYPRGHGGPAQPGYGYPEQGHRPPPHPDGR</sequence>
<keyword evidence="7 11" id="KW-1133">Transmembrane helix</keyword>
<dbReference type="InterPro" id="IPR059112">
    <property type="entry name" value="CysZ/EI24"/>
</dbReference>
<evidence type="ECO:0000256" key="4">
    <source>
        <dbReference type="ARBA" id="ARBA00022519"/>
    </source>
</evidence>
<feature type="compositionally biased region" description="Basic and acidic residues" evidence="10">
    <location>
        <begin position="292"/>
        <end position="303"/>
    </location>
</feature>
<proteinExistence type="predicted"/>
<dbReference type="Proteomes" id="UP001595847">
    <property type="component" value="Unassembled WGS sequence"/>
</dbReference>
<feature type="transmembrane region" description="Helical" evidence="11">
    <location>
        <begin position="167"/>
        <end position="190"/>
    </location>
</feature>
<keyword evidence="6 11" id="KW-0812">Transmembrane</keyword>
<keyword evidence="9 11" id="KW-0472">Membrane</keyword>
<dbReference type="RefSeq" id="WP_378530097.1">
    <property type="nucleotide sequence ID" value="NZ_JBHSBH010000004.1"/>
</dbReference>
<evidence type="ECO:0000256" key="5">
    <source>
        <dbReference type="ARBA" id="ARBA00022605"/>
    </source>
</evidence>
<keyword evidence="13" id="KW-1185">Reference proteome</keyword>
<feature type="transmembrane region" description="Helical" evidence="11">
    <location>
        <begin position="142"/>
        <end position="161"/>
    </location>
</feature>
<name>A0ABV8FK93_9ACTN</name>
<evidence type="ECO:0000256" key="9">
    <source>
        <dbReference type="ARBA" id="ARBA00023136"/>
    </source>
</evidence>
<comment type="caution">
    <text evidence="12">The sequence shown here is derived from an EMBL/GenBank/DDBJ whole genome shotgun (WGS) entry which is preliminary data.</text>
</comment>
<dbReference type="PANTHER" id="PTHR37468:SF1">
    <property type="entry name" value="SULFATE TRANSPORTER CYSZ"/>
    <property type="match status" value="1"/>
</dbReference>
<evidence type="ECO:0000256" key="1">
    <source>
        <dbReference type="ARBA" id="ARBA00004141"/>
    </source>
</evidence>
<keyword evidence="4" id="KW-0997">Cell inner membrane</keyword>
<evidence type="ECO:0000256" key="10">
    <source>
        <dbReference type="SAM" id="MobiDB-lite"/>
    </source>
</evidence>
<evidence type="ECO:0000256" key="2">
    <source>
        <dbReference type="ARBA" id="ARBA00022448"/>
    </source>
</evidence>
<protein>
    <submittedName>
        <fullName evidence="12">EI24 domain-containing protein</fullName>
    </submittedName>
</protein>
<evidence type="ECO:0000313" key="12">
    <source>
        <dbReference type="EMBL" id="MFC3995193.1"/>
    </source>
</evidence>
<feature type="transmembrane region" description="Helical" evidence="11">
    <location>
        <begin position="81"/>
        <end position="105"/>
    </location>
</feature>
<organism evidence="12 13">
    <name type="scientific">Nocardiopsis sediminis</name>
    <dbReference type="NCBI Taxonomy" id="1778267"/>
    <lineage>
        <taxon>Bacteria</taxon>
        <taxon>Bacillati</taxon>
        <taxon>Actinomycetota</taxon>
        <taxon>Actinomycetes</taxon>
        <taxon>Streptosporangiales</taxon>
        <taxon>Nocardiopsidaceae</taxon>
        <taxon>Nocardiopsis</taxon>
    </lineage>
</organism>
<evidence type="ECO:0000256" key="3">
    <source>
        <dbReference type="ARBA" id="ARBA00022475"/>
    </source>
</evidence>
<evidence type="ECO:0000256" key="6">
    <source>
        <dbReference type="ARBA" id="ARBA00022692"/>
    </source>
</evidence>
<gene>
    <name evidence="12" type="ORF">ACFOVU_04670</name>
</gene>
<dbReference type="InterPro" id="IPR050480">
    <property type="entry name" value="CysZ-like"/>
</dbReference>
<keyword evidence="3" id="KW-1003">Cell membrane</keyword>
<evidence type="ECO:0000313" key="13">
    <source>
        <dbReference type="Proteomes" id="UP001595847"/>
    </source>
</evidence>
<dbReference type="PANTHER" id="PTHR37468">
    <property type="entry name" value="SULFATE TRANSPORTER CYSZ"/>
    <property type="match status" value="1"/>
</dbReference>
<keyword evidence="2" id="KW-0813">Transport</keyword>
<feature type="transmembrane region" description="Helical" evidence="11">
    <location>
        <begin position="28"/>
        <end position="61"/>
    </location>
</feature>
<dbReference type="EMBL" id="JBHSBH010000004">
    <property type="protein sequence ID" value="MFC3995193.1"/>
    <property type="molecule type" value="Genomic_DNA"/>
</dbReference>
<dbReference type="Pfam" id="PF07264">
    <property type="entry name" value="EI24"/>
    <property type="match status" value="1"/>
</dbReference>
<evidence type="ECO:0000256" key="8">
    <source>
        <dbReference type="ARBA" id="ARBA00023032"/>
    </source>
</evidence>
<evidence type="ECO:0000256" key="11">
    <source>
        <dbReference type="SAM" id="Phobius"/>
    </source>
</evidence>
<keyword evidence="8" id="KW-0764">Sulfate transport</keyword>
<reference evidence="13" key="1">
    <citation type="journal article" date="2019" name="Int. J. Syst. Evol. Microbiol.">
        <title>The Global Catalogue of Microorganisms (GCM) 10K type strain sequencing project: providing services to taxonomists for standard genome sequencing and annotation.</title>
        <authorList>
            <consortium name="The Broad Institute Genomics Platform"/>
            <consortium name="The Broad Institute Genome Sequencing Center for Infectious Disease"/>
            <person name="Wu L."/>
            <person name="Ma J."/>
        </authorList>
    </citation>
    <scope>NUCLEOTIDE SEQUENCE [LARGE SCALE GENOMIC DNA]</scope>
    <source>
        <strain evidence="13">TBRC 1826</strain>
    </source>
</reference>
<evidence type="ECO:0000256" key="7">
    <source>
        <dbReference type="ARBA" id="ARBA00022989"/>
    </source>
</evidence>
<feature type="transmembrane region" description="Helical" evidence="11">
    <location>
        <begin position="211"/>
        <end position="236"/>
    </location>
</feature>